<dbReference type="Proteomes" id="UP000887572">
    <property type="component" value="Unplaced"/>
</dbReference>
<feature type="compositionally biased region" description="Low complexity" evidence="1">
    <location>
        <begin position="299"/>
        <end position="324"/>
    </location>
</feature>
<keyword evidence="3" id="KW-1185">Reference proteome</keyword>
<sequence>MLSLLSINLLNASIFAVLSIVSAQKVPSTSNIEEYDDPMLDEIFAETNSKFPEGAVVAEGRSLPLPLPMALPAKDGRPSLPPPPVPLSNGTVQQRITHINGIGAASADGIDPNKKPAPGAIYSNPGFDPSQTPVGFDRPPPPNGLSNAGKDGAMLFQGPLTDLVGQGAQNFYDGFRAAGRRTNYEIINCSAHPDKVRKAVAANVPLSAGNGWTWPTAPDGWLFRLNNFCGKVQTQKLATKFLGQLIDKKNKKQNCPPSNNVPFTRTNSPLLLLSLREGLLGIEQEQLQLFDWKRRVRSIGGPSTGSDSDSSSSSSSSEETPEGSGQEEREERRKSELPSPTPPEGSLQQSAMDREEGTDEKGTESSEENSATEQRRRRMGEKEEAESGGSEEEGSGEQ</sequence>
<feature type="compositionally biased region" description="Acidic residues" evidence="1">
    <location>
        <begin position="383"/>
        <end position="398"/>
    </location>
</feature>
<feature type="region of interest" description="Disordered" evidence="1">
    <location>
        <begin position="104"/>
        <end position="147"/>
    </location>
</feature>
<protein>
    <submittedName>
        <fullName evidence="4">Uncharacterized protein</fullName>
    </submittedName>
</protein>
<evidence type="ECO:0000313" key="3">
    <source>
        <dbReference type="Proteomes" id="UP000887572"/>
    </source>
</evidence>
<proteinExistence type="predicted"/>
<keyword evidence="2" id="KW-0732">Signal</keyword>
<evidence type="ECO:0000256" key="1">
    <source>
        <dbReference type="SAM" id="MobiDB-lite"/>
    </source>
</evidence>
<dbReference type="WBParaSite" id="Gr19_v10_g8258.t2">
    <property type="protein sequence ID" value="Gr19_v10_g8258.t2"/>
    <property type="gene ID" value="Gr19_v10_g8258"/>
</dbReference>
<feature type="compositionally biased region" description="Basic and acidic residues" evidence="1">
    <location>
        <begin position="352"/>
        <end position="364"/>
    </location>
</feature>
<feature type="region of interest" description="Disordered" evidence="1">
    <location>
        <begin position="299"/>
        <end position="398"/>
    </location>
</feature>
<name>A0A914I8H0_GLORO</name>
<feature type="signal peptide" evidence="2">
    <location>
        <begin position="1"/>
        <end position="23"/>
    </location>
</feature>
<evidence type="ECO:0000256" key="2">
    <source>
        <dbReference type="SAM" id="SignalP"/>
    </source>
</evidence>
<dbReference type="AlphaFoldDB" id="A0A914I8H0"/>
<accession>A0A914I8H0</accession>
<feature type="chain" id="PRO_5037594237" evidence="2">
    <location>
        <begin position="24"/>
        <end position="398"/>
    </location>
</feature>
<reference evidence="4" key="1">
    <citation type="submission" date="2022-11" db="UniProtKB">
        <authorList>
            <consortium name="WormBaseParasite"/>
        </authorList>
    </citation>
    <scope>IDENTIFICATION</scope>
</reference>
<evidence type="ECO:0000313" key="4">
    <source>
        <dbReference type="WBParaSite" id="Gr19_v10_g8258.t2"/>
    </source>
</evidence>
<feature type="compositionally biased region" description="Basic and acidic residues" evidence="1">
    <location>
        <begin position="326"/>
        <end position="336"/>
    </location>
</feature>
<organism evidence="3 4">
    <name type="scientific">Globodera rostochiensis</name>
    <name type="common">Golden nematode worm</name>
    <name type="synonym">Heterodera rostochiensis</name>
    <dbReference type="NCBI Taxonomy" id="31243"/>
    <lineage>
        <taxon>Eukaryota</taxon>
        <taxon>Metazoa</taxon>
        <taxon>Ecdysozoa</taxon>
        <taxon>Nematoda</taxon>
        <taxon>Chromadorea</taxon>
        <taxon>Rhabditida</taxon>
        <taxon>Tylenchina</taxon>
        <taxon>Tylenchomorpha</taxon>
        <taxon>Tylenchoidea</taxon>
        <taxon>Heteroderidae</taxon>
        <taxon>Heteroderinae</taxon>
        <taxon>Globodera</taxon>
    </lineage>
</organism>